<evidence type="ECO:0000256" key="2">
    <source>
        <dbReference type="SAM" id="Phobius"/>
    </source>
</evidence>
<feature type="transmembrane region" description="Helical" evidence="2">
    <location>
        <begin position="46"/>
        <end position="66"/>
    </location>
</feature>
<protein>
    <recommendedName>
        <fullName evidence="8">Type VI secretion system membrane subunit TssM</fullName>
    </recommendedName>
</protein>
<accession>A0A1Y2SS16</accession>
<dbReference type="PANTHER" id="PTHR36153:SF1">
    <property type="entry name" value="TYPE VI SECRETION SYSTEM COMPONENT TSSM1"/>
    <property type="match status" value="1"/>
</dbReference>
<dbReference type="InterPro" id="IPR017731">
    <property type="entry name" value="TssM1-like"/>
</dbReference>
<feature type="region of interest" description="Disordered" evidence="1">
    <location>
        <begin position="866"/>
        <end position="885"/>
    </location>
</feature>
<dbReference type="Pfam" id="PF06761">
    <property type="entry name" value="IcmF-related"/>
    <property type="match status" value="1"/>
</dbReference>
<dbReference type="InterPro" id="IPR010623">
    <property type="entry name" value="IcmF_C"/>
</dbReference>
<dbReference type="InterPro" id="IPR027417">
    <property type="entry name" value="P-loop_NTPase"/>
</dbReference>
<reference evidence="6 7" key="1">
    <citation type="submission" date="2017-01" db="EMBL/GenBank/DDBJ databases">
        <title>Deconstructing symbiosis and pathogenesis requirements using a combined genomic-metabolomic approach.</title>
        <authorList>
            <person name="Tobias N.J."/>
            <person name="Wolff H."/>
            <person name="Djahanschiri B."/>
            <person name="Ebersberger I."/>
            <person name="Bode H.B."/>
        </authorList>
    </citation>
    <scope>NUCLEOTIDE SEQUENCE [LARGE SCALE GENOMIC DNA]</scope>
    <source>
        <strain evidence="6 7">DSM 4764</strain>
    </source>
</reference>
<dbReference type="RefSeq" id="WP_086111983.1">
    <property type="nucleotide sequence ID" value="NZ_CAWNHF010000178.1"/>
</dbReference>
<keyword evidence="7" id="KW-1185">Reference proteome</keyword>
<evidence type="ECO:0000313" key="6">
    <source>
        <dbReference type="EMBL" id="OTA20649.1"/>
    </source>
</evidence>
<dbReference type="NCBIfam" id="TIGR03348">
    <property type="entry name" value="VI_IcmF"/>
    <property type="match status" value="1"/>
</dbReference>
<dbReference type="PANTHER" id="PTHR36153">
    <property type="entry name" value="INNER MEMBRANE PROTEIN-RELATED"/>
    <property type="match status" value="1"/>
</dbReference>
<organism evidence="6 7">
    <name type="scientific">Xenorhabdus beddingii</name>
    <dbReference type="NCBI Taxonomy" id="40578"/>
    <lineage>
        <taxon>Bacteria</taxon>
        <taxon>Pseudomonadati</taxon>
        <taxon>Pseudomonadota</taxon>
        <taxon>Gammaproteobacteria</taxon>
        <taxon>Enterobacterales</taxon>
        <taxon>Morganellaceae</taxon>
        <taxon>Xenorhabdus</taxon>
    </lineage>
</organism>
<dbReference type="EMBL" id="MUBK01000007">
    <property type="protein sequence ID" value="OTA20649.1"/>
    <property type="molecule type" value="Genomic_DNA"/>
</dbReference>
<proteinExistence type="predicted"/>
<feature type="domain" description="IcmF-related" evidence="4">
    <location>
        <begin position="540"/>
        <end position="844"/>
    </location>
</feature>
<feature type="compositionally biased region" description="Polar residues" evidence="1">
    <location>
        <begin position="866"/>
        <end position="876"/>
    </location>
</feature>
<comment type="caution">
    <text evidence="6">The sequence shown here is derived from an EMBL/GenBank/DDBJ whole genome shotgun (WGS) entry which is preliminary data.</text>
</comment>
<evidence type="ECO:0000259" key="4">
    <source>
        <dbReference type="Pfam" id="PF06761"/>
    </source>
</evidence>
<dbReference type="InterPro" id="IPR053156">
    <property type="entry name" value="T6SS_TssM-like"/>
</dbReference>
<feature type="domain" description="Type VI secretion system IcmF C-terminal" evidence="3">
    <location>
        <begin position="1105"/>
        <end position="1209"/>
    </location>
</feature>
<dbReference type="SUPFAM" id="SSF52540">
    <property type="entry name" value="P-loop containing nucleoside triphosphate hydrolases"/>
    <property type="match status" value="1"/>
</dbReference>
<dbReference type="InterPro" id="IPR009612">
    <property type="entry name" value="IcmF-rel"/>
</dbReference>
<keyword evidence="2" id="KW-1133">Transmembrane helix</keyword>
<dbReference type="AlphaFoldDB" id="A0A1Y2SS16"/>
<dbReference type="Pfam" id="PF06744">
    <property type="entry name" value="IcmF_C"/>
    <property type="match status" value="1"/>
</dbReference>
<dbReference type="Pfam" id="PF14331">
    <property type="entry name" value="IcmF-related_N"/>
    <property type="match status" value="1"/>
</dbReference>
<evidence type="ECO:0000256" key="1">
    <source>
        <dbReference type="SAM" id="MobiDB-lite"/>
    </source>
</evidence>
<sequence length="1230" mass="139883">MLNAILSIIINPLLWSFLGITAISFIIWTIGPIISIGNAVPFESNLVRIVTIALFFFIWILTLLIPRLYRARLNKKLASPSNKDSKDKKEGNNESEQCQYVQYASLSERFSDAARLLKNAYFYGLNTKYKPNWKFLFNRQYLYQLPWYVVIGPPNSGKTTALANSGLHFPLADHFETLSLQGIKEANNCNWWFTNDAVFLDTAGRYTLQDAQHPQDASEWYGFIKLLRKYRKRQPLNGVIITISVEDLLNSPKEACERQAYLLRRRLSELHEQLKIRFPIYVVITKTDLLKGFSAYFSHLDKVQRNQIWGFNFPWDKTDWNISEVFEQQYSLLQKRLDAELPDILLHQNIPRYCAESYLFPQEFGTLRPLMAQYLEIVFAKSGFEIPYSPRGLYFTSGTQKGVPFDKVMEGFNQNLQLPTDNESRSLSWNSNKAWENNGNIVSQPPIHQVYFLKDLLGNLFQEAGLASYNRWWVYRNHLLNGLAYTILAAALGLIITLFFTSYNNNKNYLMEVQAKISPILRQGAELRKNTDNTDIYALLPILNNLANLAKSKQFSLDDPPLSYRMGLYCGEQISDASRTLYTKTLNALLLPQVAQLITTQMRRDQGNNTDNTYSTLKAYQMLYQPKYYDSRFLRHWVMQYLQTYLQPNIPQEQLAQIDSHLRQLLDNQIVTSPYIRDNSLVEQKQALLSNIPPAQRIYTHLKDSLLNDGNLSPVSLRTLAGSQTELVFSRISGKPITLGVPGMFTPAGYKAGVGKKLNALIKTLYSQDNWILGHYERKQPPEEIAVFVRQLYINDYIYQWDQFLSDIRLNDFVTLEQRANVTRLLASNLSPLRYLLINVSKNVNLDEGLSDGKVNKISRLVNSKPSSLTQSVTNQRRPENGQPTPEEILREHFAQIIALAKSPDGQNKKIPFDEVLKQINELHEYLNSVQDAANIGMPAPSDKIITQLQATTEYLPTPFNGMISSLAMGASNDTQLNDIKSVNKHLSAEVSSFCNQAIANRYPLTHQARSDIKPDDMARMFAPGSGIMDSFFQKNLAGKVDITQSDWRFIPELVRKNGAGKTVIGKTVPENGNRDLLKPFKQAQIIRNTFFSSGTLTPSFRVIVRTIDMDDSILNMILDVDGQQLQYSHGPPVSLLLNWPGPGKTNQVRIQLNLVDGTTASLTTSGPWALNRLLDDASDSQLKTAPNDDMSLQATFNISGHHVSLKFIPNSIFSPFQLPSFTCPSLMTS</sequence>
<evidence type="ECO:0000313" key="7">
    <source>
        <dbReference type="Proteomes" id="UP000194204"/>
    </source>
</evidence>
<dbReference type="STRING" id="40578.Xbed_01177"/>
<dbReference type="OrthoDB" id="9758229at2"/>
<feature type="transmembrane region" description="Helical" evidence="2">
    <location>
        <begin position="479"/>
        <end position="500"/>
    </location>
</feature>
<evidence type="ECO:0000259" key="3">
    <source>
        <dbReference type="Pfam" id="PF06744"/>
    </source>
</evidence>
<dbReference type="Proteomes" id="UP000194204">
    <property type="component" value="Unassembled WGS sequence"/>
</dbReference>
<evidence type="ECO:0000259" key="5">
    <source>
        <dbReference type="Pfam" id="PF14331"/>
    </source>
</evidence>
<gene>
    <name evidence="6" type="ORF">Xbed_01177</name>
</gene>
<dbReference type="CDD" id="cd00882">
    <property type="entry name" value="Ras_like_GTPase"/>
    <property type="match status" value="1"/>
</dbReference>
<name>A0A1Y2SS16_9GAMM</name>
<feature type="domain" description="Type VI secretion system component TssM1 N-terminal" evidence="5">
    <location>
        <begin position="215"/>
        <end position="486"/>
    </location>
</feature>
<keyword evidence="2" id="KW-0812">Transmembrane</keyword>
<keyword evidence="2" id="KW-0472">Membrane</keyword>
<dbReference type="InterPro" id="IPR025743">
    <property type="entry name" value="TssM1_N"/>
</dbReference>
<feature type="transmembrane region" description="Helical" evidence="2">
    <location>
        <begin position="12"/>
        <end position="34"/>
    </location>
</feature>
<evidence type="ECO:0008006" key="8">
    <source>
        <dbReference type="Google" id="ProtNLM"/>
    </source>
</evidence>